<reference evidence="11" key="1">
    <citation type="submission" date="2016-10" db="EMBL/GenBank/DDBJ databases">
        <authorList>
            <person name="Varghese N."/>
            <person name="Submissions S."/>
        </authorList>
    </citation>
    <scope>NUCLEOTIDE SEQUENCE [LARGE SCALE GENOMIC DNA]</scope>
    <source>
        <strain evidence="11">ATCC 700689</strain>
    </source>
</reference>
<feature type="domain" description="Rieske" evidence="9">
    <location>
        <begin position="4"/>
        <end position="99"/>
    </location>
</feature>
<keyword evidence="3" id="KW-0001">2Fe-2S</keyword>
<dbReference type="Gene3D" id="3.30.390.30">
    <property type="match status" value="1"/>
</dbReference>
<evidence type="ECO:0000256" key="1">
    <source>
        <dbReference type="ARBA" id="ARBA00001974"/>
    </source>
</evidence>
<dbReference type="SUPFAM" id="SSF50022">
    <property type="entry name" value="ISP domain"/>
    <property type="match status" value="1"/>
</dbReference>
<dbReference type="AlphaFoldDB" id="A0A1G8GJH0"/>
<dbReference type="Pfam" id="PF07992">
    <property type="entry name" value="Pyr_redox_2"/>
    <property type="match status" value="1"/>
</dbReference>
<dbReference type="InterPro" id="IPR036922">
    <property type="entry name" value="Rieske_2Fe-2S_sf"/>
</dbReference>
<dbReference type="STRING" id="89065.SAMN05216605_109166"/>
<dbReference type="EMBL" id="FNCO01000009">
    <property type="protein sequence ID" value="SDH94538.1"/>
    <property type="molecule type" value="Genomic_DNA"/>
</dbReference>
<sequence length="515" mass="56759">MPMHRVASLADLRQDRGIQVEVGETKIVLVRDGEAVRAYQGECPHAGAPLADGAVCNGHLICPWHKAEFAVHDGRLCEPPALNALRRYATQVIDDQIHVDDQPVQTAPQIRADDDRCFVIIGAGAAGTAAACALREKGFNGQLLLIDREDSPGYDRTALSKFVLAAEMRPDETPPLREDAFYDENHIERIQGEVMKLDVINKRVTLADRRRFAYDAALIATGGEPRALPLIGADLPQVLTLRCRDDAKKILAAAQPGRHVLIVGDSFIGLEAASALRKHGVKVTVIARHEVPFAKQLGERIGKAIRALHEQNGVLFRTHVEVTCFEGDGDTEEKRLKVAVLSNGERMPVDAALVGIGVAPATQFIDGIELEEDGSLWVDAGMQAGKGLWAAGDIATFPINDTPQRIEHWRLAQQHARIAASNMLGDDKHYSDVPYFWTFHFGKRLDCLGHAEDWDDIVYLGEPETFTFLALLCKQGVVRSVVGCEREREVALLAERMKQPLFKDEALMLIHQLSQ</sequence>
<gene>
    <name evidence="10" type="ORF">SAMN05216605_109166</name>
</gene>
<dbReference type="SUPFAM" id="SSF51905">
    <property type="entry name" value="FAD/NAD(P)-binding domain"/>
    <property type="match status" value="2"/>
</dbReference>
<dbReference type="PRINTS" id="PR00368">
    <property type="entry name" value="FADPNR"/>
</dbReference>
<dbReference type="Gene3D" id="3.50.50.60">
    <property type="entry name" value="FAD/NAD(P)-binding domain"/>
    <property type="match status" value="2"/>
</dbReference>
<dbReference type="GO" id="GO:0016651">
    <property type="term" value="F:oxidoreductase activity, acting on NAD(P)H"/>
    <property type="evidence" value="ECO:0007669"/>
    <property type="project" value="TreeGrafter"/>
</dbReference>
<keyword evidence="6" id="KW-0560">Oxidoreductase</keyword>
<dbReference type="Gene3D" id="2.102.10.10">
    <property type="entry name" value="Rieske [2Fe-2S] iron-sulphur domain"/>
    <property type="match status" value="1"/>
</dbReference>
<dbReference type="RefSeq" id="WP_074754262.1">
    <property type="nucleotide sequence ID" value="NZ_FNCO01000009.1"/>
</dbReference>
<dbReference type="GO" id="GO:0046872">
    <property type="term" value="F:metal ion binding"/>
    <property type="evidence" value="ECO:0007669"/>
    <property type="project" value="UniProtKB-KW"/>
</dbReference>
<evidence type="ECO:0000256" key="2">
    <source>
        <dbReference type="ARBA" id="ARBA00022630"/>
    </source>
</evidence>
<dbReference type="PANTHER" id="PTHR43557:SF2">
    <property type="entry name" value="RIESKE DOMAIN-CONTAINING PROTEIN-RELATED"/>
    <property type="match status" value="1"/>
</dbReference>
<evidence type="ECO:0000256" key="6">
    <source>
        <dbReference type="ARBA" id="ARBA00023002"/>
    </source>
</evidence>
<dbReference type="GO" id="GO:0051537">
    <property type="term" value="F:2 iron, 2 sulfur cluster binding"/>
    <property type="evidence" value="ECO:0007669"/>
    <property type="project" value="UniProtKB-KW"/>
</dbReference>
<dbReference type="GO" id="GO:0005737">
    <property type="term" value="C:cytoplasm"/>
    <property type="evidence" value="ECO:0007669"/>
    <property type="project" value="TreeGrafter"/>
</dbReference>
<keyword evidence="4" id="KW-0479">Metal-binding</keyword>
<dbReference type="InterPro" id="IPR016156">
    <property type="entry name" value="FAD/NAD-linked_Rdtase_dimer_sf"/>
</dbReference>
<protein>
    <submittedName>
        <fullName evidence="10">NADPH-dependent 2,4-dienoyl-CoA reductase, sulfur reductase</fullName>
    </submittedName>
</protein>
<organism evidence="10 11">
    <name type="scientific">Pseudomonas abietaniphila</name>
    <dbReference type="NCBI Taxonomy" id="89065"/>
    <lineage>
        <taxon>Bacteria</taxon>
        <taxon>Pseudomonadati</taxon>
        <taxon>Pseudomonadota</taxon>
        <taxon>Gammaproteobacteria</taxon>
        <taxon>Pseudomonadales</taxon>
        <taxon>Pseudomonadaceae</taxon>
        <taxon>Pseudomonas</taxon>
    </lineage>
</organism>
<dbReference type="InterPro" id="IPR017941">
    <property type="entry name" value="Rieske_2Fe-2S"/>
</dbReference>
<evidence type="ECO:0000256" key="4">
    <source>
        <dbReference type="ARBA" id="ARBA00022723"/>
    </source>
</evidence>
<accession>A0A1G8GJH0</accession>
<keyword evidence="11" id="KW-1185">Reference proteome</keyword>
<dbReference type="InterPro" id="IPR023753">
    <property type="entry name" value="FAD/NAD-binding_dom"/>
</dbReference>
<dbReference type="Pfam" id="PF00355">
    <property type="entry name" value="Rieske"/>
    <property type="match status" value="1"/>
</dbReference>
<evidence type="ECO:0000259" key="9">
    <source>
        <dbReference type="PROSITE" id="PS51296"/>
    </source>
</evidence>
<evidence type="ECO:0000256" key="3">
    <source>
        <dbReference type="ARBA" id="ARBA00022714"/>
    </source>
</evidence>
<dbReference type="PRINTS" id="PR00411">
    <property type="entry name" value="PNDRDTASEI"/>
</dbReference>
<dbReference type="PANTHER" id="PTHR43557">
    <property type="entry name" value="APOPTOSIS-INDUCING FACTOR 1"/>
    <property type="match status" value="1"/>
</dbReference>
<dbReference type="OrthoDB" id="9800167at2"/>
<evidence type="ECO:0000256" key="5">
    <source>
        <dbReference type="ARBA" id="ARBA00022827"/>
    </source>
</evidence>
<proteinExistence type="predicted"/>
<keyword evidence="5" id="KW-0274">FAD</keyword>
<name>A0A1G8GJH0_9PSED</name>
<keyword evidence="7" id="KW-0408">Iron</keyword>
<dbReference type="SUPFAM" id="SSF55424">
    <property type="entry name" value="FAD/NAD-linked reductases, dimerisation (C-terminal) domain"/>
    <property type="match status" value="1"/>
</dbReference>
<dbReference type="InterPro" id="IPR050446">
    <property type="entry name" value="FAD-oxidoreductase/Apoptosis"/>
</dbReference>
<evidence type="ECO:0000313" key="11">
    <source>
        <dbReference type="Proteomes" id="UP000182894"/>
    </source>
</evidence>
<evidence type="ECO:0000256" key="7">
    <source>
        <dbReference type="ARBA" id="ARBA00023004"/>
    </source>
</evidence>
<dbReference type="Proteomes" id="UP000182894">
    <property type="component" value="Unassembled WGS sequence"/>
</dbReference>
<dbReference type="InterPro" id="IPR036188">
    <property type="entry name" value="FAD/NAD-bd_sf"/>
</dbReference>
<evidence type="ECO:0000313" key="10">
    <source>
        <dbReference type="EMBL" id="SDH94538.1"/>
    </source>
</evidence>
<dbReference type="PROSITE" id="PS51296">
    <property type="entry name" value="RIESKE"/>
    <property type="match status" value="1"/>
</dbReference>
<keyword evidence="8" id="KW-0411">Iron-sulfur</keyword>
<keyword evidence="2" id="KW-0285">Flavoprotein</keyword>
<comment type="cofactor">
    <cofactor evidence="1">
        <name>FAD</name>
        <dbReference type="ChEBI" id="CHEBI:57692"/>
    </cofactor>
</comment>
<evidence type="ECO:0000256" key="8">
    <source>
        <dbReference type="ARBA" id="ARBA00023014"/>
    </source>
</evidence>